<dbReference type="InterPro" id="IPR001258">
    <property type="entry name" value="NHL_repeat"/>
</dbReference>
<keyword evidence="6" id="KW-0325">Glycoprotein</keyword>
<evidence type="ECO:0000256" key="1">
    <source>
        <dbReference type="ARBA" id="ARBA00012343"/>
    </source>
</evidence>
<feature type="repeat" description="NHL" evidence="11">
    <location>
        <begin position="131"/>
        <end position="165"/>
    </location>
</feature>
<dbReference type="InterPro" id="IPR000720">
    <property type="entry name" value="PHM/PAL"/>
</dbReference>
<evidence type="ECO:0000256" key="9">
    <source>
        <dbReference type="PIRSR" id="PIRSR600720-2"/>
    </source>
</evidence>
<dbReference type="Proteomes" id="UP001152798">
    <property type="component" value="Chromosome 2"/>
</dbReference>
<dbReference type="PANTHER" id="PTHR10680:SF14">
    <property type="entry name" value="PEPTIDYL-GLYCINE ALPHA-AMIDATING MONOOXYGENASE"/>
    <property type="match status" value="1"/>
</dbReference>
<feature type="binding site" evidence="9">
    <location>
        <position position="336"/>
    </location>
    <ligand>
        <name>Zn(2+)</name>
        <dbReference type="ChEBI" id="CHEBI:29105"/>
        <note>catalytic</note>
    </ligand>
</feature>
<evidence type="ECO:0000256" key="2">
    <source>
        <dbReference type="ARBA" id="ARBA00022723"/>
    </source>
</evidence>
<organism evidence="13 14">
    <name type="scientific">Nezara viridula</name>
    <name type="common">Southern green stink bug</name>
    <name type="synonym">Cimex viridulus</name>
    <dbReference type="NCBI Taxonomy" id="85310"/>
    <lineage>
        <taxon>Eukaryota</taxon>
        <taxon>Metazoa</taxon>
        <taxon>Ecdysozoa</taxon>
        <taxon>Arthropoda</taxon>
        <taxon>Hexapoda</taxon>
        <taxon>Insecta</taxon>
        <taxon>Pterygota</taxon>
        <taxon>Neoptera</taxon>
        <taxon>Paraneoptera</taxon>
        <taxon>Hemiptera</taxon>
        <taxon>Heteroptera</taxon>
        <taxon>Panheteroptera</taxon>
        <taxon>Pentatomomorpha</taxon>
        <taxon>Pentatomoidea</taxon>
        <taxon>Pentatomidae</taxon>
        <taxon>Pentatominae</taxon>
        <taxon>Nezara</taxon>
    </lineage>
</organism>
<dbReference type="OrthoDB" id="10018185at2759"/>
<feature type="binding site" evidence="9">
    <location>
        <position position="337"/>
    </location>
    <ligand>
        <name>Ca(2+)</name>
        <dbReference type="ChEBI" id="CHEBI:29108"/>
        <note>structural</note>
    </ligand>
</feature>
<keyword evidence="12" id="KW-1133">Transmembrane helix</keyword>
<feature type="binding site" evidence="8">
    <location>
        <position position="88"/>
    </location>
    <ligand>
        <name>a protein</name>
        <dbReference type="ChEBI" id="CHEBI:16541"/>
    </ligand>
    <ligandPart>
        <name>C-terminal Xaa-(2S)-2-hydroxyglycine residue</name>
        <dbReference type="ChEBI" id="CHEBI:142768"/>
    </ligandPart>
</feature>
<keyword evidence="2 9" id="KW-0479">Metal-binding</keyword>
<evidence type="ECO:0000256" key="5">
    <source>
        <dbReference type="ARBA" id="ARBA00023157"/>
    </source>
</evidence>
<evidence type="ECO:0000256" key="12">
    <source>
        <dbReference type="SAM" id="Phobius"/>
    </source>
</evidence>
<feature type="transmembrane region" description="Helical" evidence="12">
    <location>
        <begin position="398"/>
        <end position="422"/>
    </location>
</feature>
<proteinExistence type="predicted"/>
<feature type="binding site" evidence="8">
    <location>
        <position position="258"/>
    </location>
    <ligand>
        <name>a protein</name>
        <dbReference type="ChEBI" id="CHEBI:16541"/>
    </ligand>
    <ligandPart>
        <name>C-terminal Xaa-(2S)-2-hydroxyglycine residue</name>
        <dbReference type="ChEBI" id="CHEBI:142768"/>
    </ligandPart>
</feature>
<accession>A0A9P0E7T0</accession>
<name>A0A9P0E7T0_NEZVI</name>
<dbReference type="CDD" id="cd14958">
    <property type="entry name" value="NHL_PAL_like"/>
    <property type="match status" value="1"/>
</dbReference>
<keyword evidence="12" id="KW-0472">Membrane</keyword>
<dbReference type="GO" id="GO:0046872">
    <property type="term" value="F:metal ion binding"/>
    <property type="evidence" value="ECO:0007669"/>
    <property type="project" value="UniProtKB-KW"/>
</dbReference>
<dbReference type="SUPFAM" id="SSF63829">
    <property type="entry name" value="Calcium-dependent phosphotriesterase"/>
    <property type="match status" value="1"/>
</dbReference>
<feature type="repeat" description="NHL" evidence="11">
    <location>
        <begin position="178"/>
        <end position="217"/>
    </location>
</feature>
<keyword evidence="14" id="KW-1185">Reference proteome</keyword>
<protein>
    <recommendedName>
        <fullName evidence="1">peptidylamidoglycolate lyase</fullName>
        <ecNumber evidence="1">4.3.2.5</ecNumber>
    </recommendedName>
</protein>
<dbReference type="PROSITE" id="PS51125">
    <property type="entry name" value="NHL"/>
    <property type="match status" value="2"/>
</dbReference>
<evidence type="ECO:0000256" key="3">
    <source>
        <dbReference type="ARBA" id="ARBA00022729"/>
    </source>
</evidence>
<dbReference type="Pfam" id="PF01436">
    <property type="entry name" value="NHL"/>
    <property type="match status" value="1"/>
</dbReference>
<evidence type="ECO:0000256" key="8">
    <source>
        <dbReference type="PIRSR" id="PIRSR600720-1"/>
    </source>
</evidence>
<feature type="binding site" evidence="9">
    <location>
        <position position="75"/>
    </location>
    <ligand>
        <name>Ca(2+)</name>
        <dbReference type="ChEBI" id="CHEBI:29108"/>
        <note>structural</note>
    </ligand>
</feature>
<dbReference type="GO" id="GO:0005576">
    <property type="term" value="C:extracellular region"/>
    <property type="evidence" value="ECO:0007669"/>
    <property type="project" value="TreeGrafter"/>
</dbReference>
<evidence type="ECO:0000256" key="6">
    <source>
        <dbReference type="ARBA" id="ARBA00023180"/>
    </source>
</evidence>
<dbReference type="PANTHER" id="PTHR10680">
    <property type="entry name" value="PEPTIDYL-GLYCINE ALPHA-AMIDATING MONOOXYGENASE"/>
    <property type="match status" value="1"/>
</dbReference>
<feature type="disulfide bond" evidence="10">
    <location>
        <begin position="254"/>
        <end position="265"/>
    </location>
</feature>
<feature type="binding site" evidence="9">
    <location>
        <position position="242"/>
    </location>
    <ligand>
        <name>Cu(2+)</name>
        <dbReference type="ChEBI" id="CHEBI:29036"/>
        <label>2</label>
        <note>catalytic</note>
    </ligand>
</feature>
<dbReference type="GO" id="GO:0006518">
    <property type="term" value="P:peptide metabolic process"/>
    <property type="evidence" value="ECO:0007669"/>
    <property type="project" value="InterPro"/>
</dbReference>
<dbReference type="EMBL" id="OV725078">
    <property type="protein sequence ID" value="CAH1393191.1"/>
    <property type="molecule type" value="Genomic_DNA"/>
</dbReference>
<keyword evidence="4" id="KW-0677">Repeat</keyword>
<evidence type="ECO:0000256" key="10">
    <source>
        <dbReference type="PIRSR" id="PIRSR600720-3"/>
    </source>
</evidence>
<keyword evidence="7" id="KW-0456">Lyase</keyword>
<dbReference type="GO" id="GO:0004598">
    <property type="term" value="F:peptidylamidoglycolate lyase activity"/>
    <property type="evidence" value="ECO:0007669"/>
    <property type="project" value="UniProtKB-EC"/>
</dbReference>
<keyword evidence="9" id="KW-0862">Zinc</keyword>
<dbReference type="InterPro" id="IPR011042">
    <property type="entry name" value="6-blade_b-propeller_TolB-like"/>
</dbReference>
<dbReference type="Gene3D" id="2.120.10.30">
    <property type="entry name" value="TolB, C-terminal domain"/>
    <property type="match status" value="1"/>
</dbReference>
<dbReference type="EC" id="4.3.2.5" evidence="1"/>
<feature type="binding site" evidence="8">
    <location>
        <position position="206"/>
    </location>
    <ligand>
        <name>a protein</name>
        <dbReference type="ChEBI" id="CHEBI:16541"/>
    </ligand>
    <ligandPart>
        <name>C-terminal Xaa-(2S)-2-hydroxyglycine residue</name>
        <dbReference type="ChEBI" id="CHEBI:142768"/>
    </ligandPart>
</feature>
<evidence type="ECO:0000313" key="13">
    <source>
        <dbReference type="EMBL" id="CAH1393191.1"/>
    </source>
</evidence>
<sequence>MFLTDTLKNKMIQNVFYSFVICFLLCGPLVKSIRTNRLHGEIGNENSPLQSGISEEWRAVPWAIDDLKLGQVSGVSLDPNDNVYIFHRGERKWEYSTFTNKNVYTGKASGPIKDSAILIFDSEGRTLNKLGANMFFLPHGITVDNDFNIWVTDVALHQVFKLSPNSSKILLKLGEEFVPGSDSKHFCKPTSVAVLANGDFFVADGYCNSRIMKFNSGGKMILEWGRGTSGYRPDNYQLRVPHALTLIEDKGLLCTADRENGRIICYTTKDGTYATQYSSEFMGSRLFSVAYSSIFGGRLFVVNGPSSSALIPVQGFVLSLNGQILGNFGSGLKNPHDVATSSNGSVVYVVEIGPNRAWKFVYNNPGTTVPQVTETPKLFPQESKPAEINKSSDDGEGLTGAILVTVSCFVFAFGLLIIIMYYSKSKKSGNGDTKRLLSNREY</sequence>
<evidence type="ECO:0000313" key="14">
    <source>
        <dbReference type="Proteomes" id="UP001152798"/>
    </source>
</evidence>
<evidence type="ECO:0000256" key="11">
    <source>
        <dbReference type="PROSITE-ProRule" id="PRU00504"/>
    </source>
</evidence>
<keyword evidence="3" id="KW-0732">Signal</keyword>
<dbReference type="PRINTS" id="PR00790">
    <property type="entry name" value="PAMONOXGNASE"/>
</dbReference>
<gene>
    <name evidence="13" type="ORF">NEZAVI_LOCUS3900</name>
</gene>
<keyword evidence="5 10" id="KW-1015">Disulfide bond</keyword>
<dbReference type="AlphaFoldDB" id="A0A9P0E7T0"/>
<comment type="cofactor">
    <cofactor evidence="9">
        <name>Zn(2+)</name>
        <dbReference type="ChEBI" id="CHEBI:29105"/>
    </cofactor>
    <text evidence="9">Binds one Zn(2+) ion per subunit.</text>
</comment>
<evidence type="ECO:0000256" key="4">
    <source>
        <dbReference type="ARBA" id="ARBA00022737"/>
    </source>
</evidence>
<reference evidence="13" key="1">
    <citation type="submission" date="2022-01" db="EMBL/GenBank/DDBJ databases">
        <authorList>
            <person name="King R."/>
        </authorList>
    </citation>
    <scope>NUCLEOTIDE SEQUENCE</scope>
</reference>
<feature type="binding site" evidence="9">
    <location>
        <position position="139"/>
    </location>
    <ligand>
        <name>Zn(2+)</name>
        <dbReference type="ChEBI" id="CHEBI:29105"/>
        <note>catalytic</note>
    </ligand>
</feature>
<feature type="disulfide bond" evidence="10">
    <location>
        <begin position="187"/>
        <end position="207"/>
    </location>
</feature>
<dbReference type="GO" id="GO:0016020">
    <property type="term" value="C:membrane"/>
    <property type="evidence" value="ECO:0007669"/>
    <property type="project" value="InterPro"/>
</dbReference>
<keyword evidence="9" id="KW-0106">Calcium</keyword>
<keyword evidence="12" id="KW-0812">Transmembrane</keyword>
<evidence type="ECO:0000256" key="7">
    <source>
        <dbReference type="ARBA" id="ARBA00023239"/>
    </source>
</evidence>